<dbReference type="OrthoDB" id="66620at2759"/>
<dbReference type="Pfam" id="PF01061">
    <property type="entry name" value="ABC2_membrane"/>
    <property type="match status" value="2"/>
</dbReference>
<dbReference type="InterPro" id="IPR010929">
    <property type="entry name" value="PDR_CDR_ABC"/>
</dbReference>
<keyword evidence="4 6" id="KW-1133">Transmembrane helix</keyword>
<accession>A0A8T1U0C0</accession>
<feature type="transmembrane region" description="Helical" evidence="6">
    <location>
        <begin position="546"/>
        <end position="564"/>
    </location>
</feature>
<dbReference type="FunFam" id="3.40.50.300:FF:000528">
    <property type="entry name" value="ABC transporter G family member 31"/>
    <property type="match status" value="1"/>
</dbReference>
<feature type="domain" description="ABC transporter" evidence="7">
    <location>
        <begin position="863"/>
        <end position="1105"/>
    </location>
</feature>
<dbReference type="SMART" id="SM00382">
    <property type="entry name" value="AAA"/>
    <property type="match status" value="2"/>
</dbReference>
<keyword evidence="2" id="KW-0813">Transport</keyword>
<evidence type="ECO:0000256" key="5">
    <source>
        <dbReference type="ARBA" id="ARBA00023136"/>
    </source>
</evidence>
<dbReference type="PANTHER" id="PTHR19241">
    <property type="entry name" value="ATP-BINDING CASSETTE TRANSPORTER"/>
    <property type="match status" value="1"/>
</dbReference>
<sequence length="1477" mass="165020">MVHALWKLPTGTAAPARSARPAGVGHRLGGTCRSLTRTGHSEIDDVVDAQIPLSGEQSGRRDCSHAWRAIGIAGLLALAVVFAAGSEKRSKYYFGRRHRLTMVANSAPLNLESGKTMLEHGPEELNRYLASSFEPAIGSEMPQLEVRYKNLSVTADITITEDVTAKSEIPTLYNTVARSLARMSPMRRVVRKEVIKNASGVFKPGTITLVLGQPGSGKSALMKMLSAQFPVESNISVEGEITYNGVPQKDIIKRVPQFVEYVPQSDKHFATLTTRETLEYAHKFIGAGLAEKGAETFTKGSVEENLAAIEAAKAYYKNYPDVVIGQLGLQHCENTIIGNTMLRGVSGGERKRVTTGEMEFGMKYVSLMDEISTGLDSAATYDIICTQRSIAKTLHKAVAISLLQPAPEVFALFDYILIMNEGEVMYHGSREDVVLYFESLGFKCPADRDVADYLLDLGTRMQHQYEVPLPMGMTKHPRAASEFAEAFVHSRVYADLVGMIEAPMEPELEKHMSEYMDPVKQFRRSWFRNIGALSVRHMTILWRNKAYVASRIVMTCFMGLIYGSTFYDVDPTDVQVMLGVIFQAVLFMSLSQASQIPVFMEAREIFYKQRGANFYQTLSYVVGYSIALIPPSLFEIIIFGSLVYWMCGFVANVGAYIIYLVLLTLTNLVLSTWFFLLTALCPNLDIAKPMSTFSIVFIIIFAGFVQPKSEIPDYLVWIYWLNPIGWCMRALSVNEYRSSKYDVCEYGGVNYCSEFDMTMGEYYLAQFGVPSSKSWLWTGAIFMFFFYVFLLAVSTYLLEYRRYLTPTNIQLLPKEIEDEAQEGYALAMTPKSKIADDSNSDTSHDEVMVAVPRREKNFTPVSIAFTDLWYSVPDPTNTKETLDLLKGISGYAMPGTLTALMGSTGAGKTTLMDVIAGRKTEGTIKGKIYLNGYEASDLAIRRATGYCEQMDVHSEASTMREALTFSAFLRQDSSIPDSKKYDTVEECLDLLDMHDIADQIIRGSSQEQMKRLTIGVELAAQPSILFLDEPTSGLDAHSAKVIMDGVRKVADSGRTIVCTIHQPSSDVFFLFDHLILLKRGGQSVFVGELGERCQKLVKYLEAVPSVKPCPPKQNPATWMLEVIGAGVSNDRARDLDFVDIFSKSDEKRNLDEILLHPGITMTSPEWPELTFMKKRASKGSTQMYFLMKRFFNLYWRSPAFNLTRFGIVFGVAIICGLSFLSVDYTTYSGLVGGVGLVFMSTLFMAMAGFMGTLPVYSTDRAAFYRERAAQTYNSLWYFVATTVVEIPYVFGQSLLFIVIFYPMVGFQGFATAVLYWVHVSLFVLGQMYFAQLLIHAFPSIEVAAVMGALINSIFLLFAGFNPPASSIPAGYKWLYTIVPQRFSISILSALVFCDCPEEPTWNESLSEYENVGSNLGCQPLTGTPVTISHTTVKGYIESTFSYNYDDRWANFGYVFVTIAIFRILSMLSLRYINHTKR</sequence>
<dbReference type="GO" id="GO:0005524">
    <property type="term" value="F:ATP binding"/>
    <property type="evidence" value="ECO:0007669"/>
    <property type="project" value="InterPro"/>
</dbReference>
<feature type="transmembrane region" description="Helical" evidence="6">
    <location>
        <begin position="621"/>
        <end position="644"/>
    </location>
</feature>
<keyword evidence="5 6" id="KW-0472">Membrane</keyword>
<comment type="subcellular location">
    <subcellularLocation>
        <location evidence="1">Membrane</location>
        <topology evidence="1">Multi-pass membrane protein</topology>
    </subcellularLocation>
</comment>
<evidence type="ECO:0000256" key="3">
    <source>
        <dbReference type="ARBA" id="ARBA00022692"/>
    </source>
</evidence>
<dbReference type="Pfam" id="PF00005">
    <property type="entry name" value="ABC_tran"/>
    <property type="match status" value="2"/>
</dbReference>
<organism evidence="8 9">
    <name type="scientific">Phytophthora cactorum</name>
    <dbReference type="NCBI Taxonomy" id="29920"/>
    <lineage>
        <taxon>Eukaryota</taxon>
        <taxon>Sar</taxon>
        <taxon>Stramenopiles</taxon>
        <taxon>Oomycota</taxon>
        <taxon>Peronosporomycetes</taxon>
        <taxon>Peronosporales</taxon>
        <taxon>Peronosporaceae</taxon>
        <taxon>Phytophthora</taxon>
    </lineage>
</organism>
<dbReference type="EMBL" id="JAENGZ010001129">
    <property type="protein sequence ID" value="KAG6950440.1"/>
    <property type="molecule type" value="Genomic_DNA"/>
</dbReference>
<dbReference type="GO" id="GO:0140359">
    <property type="term" value="F:ABC-type transporter activity"/>
    <property type="evidence" value="ECO:0007669"/>
    <property type="project" value="InterPro"/>
</dbReference>
<evidence type="ECO:0000313" key="8">
    <source>
        <dbReference type="EMBL" id="KAG6950440.1"/>
    </source>
</evidence>
<feature type="transmembrane region" description="Helical" evidence="6">
    <location>
        <begin position="1202"/>
        <end position="1222"/>
    </location>
</feature>
<comment type="caution">
    <text evidence="8">The sequence shown here is derived from an EMBL/GenBank/DDBJ whole genome shotgun (WGS) entry which is preliminary data.</text>
</comment>
<evidence type="ECO:0000256" key="1">
    <source>
        <dbReference type="ARBA" id="ARBA00004141"/>
    </source>
</evidence>
<dbReference type="GO" id="GO:0016020">
    <property type="term" value="C:membrane"/>
    <property type="evidence" value="ECO:0007669"/>
    <property type="project" value="UniProtKB-SubCell"/>
</dbReference>
<dbReference type="Proteomes" id="UP000688947">
    <property type="component" value="Unassembled WGS sequence"/>
</dbReference>
<protein>
    <recommendedName>
        <fullName evidence="7">ABC transporter domain-containing protein</fullName>
    </recommendedName>
</protein>
<feature type="transmembrane region" description="Helical" evidence="6">
    <location>
        <begin position="1313"/>
        <end position="1330"/>
    </location>
</feature>
<evidence type="ECO:0000313" key="9">
    <source>
        <dbReference type="Proteomes" id="UP000688947"/>
    </source>
</evidence>
<evidence type="ECO:0000256" key="6">
    <source>
        <dbReference type="SAM" id="Phobius"/>
    </source>
</evidence>
<feature type="transmembrane region" description="Helical" evidence="6">
    <location>
        <begin position="576"/>
        <end position="600"/>
    </location>
</feature>
<evidence type="ECO:0000259" key="7">
    <source>
        <dbReference type="PROSITE" id="PS50893"/>
    </source>
</evidence>
<dbReference type="VEuPathDB" id="FungiDB:PC110_g16317"/>
<feature type="transmembrane region" description="Helical" evidence="6">
    <location>
        <begin position="1276"/>
        <end position="1301"/>
    </location>
</feature>
<feature type="transmembrane region" description="Helical" evidence="6">
    <location>
        <begin position="1451"/>
        <end position="1472"/>
    </location>
</feature>
<feature type="domain" description="ABC transporter" evidence="7">
    <location>
        <begin position="180"/>
        <end position="446"/>
    </location>
</feature>
<dbReference type="Pfam" id="PF06422">
    <property type="entry name" value="PDR_CDR"/>
    <property type="match status" value="1"/>
</dbReference>
<gene>
    <name evidence="8" type="ORF">JG687_00014251</name>
</gene>
<keyword evidence="3 6" id="KW-0812">Transmembrane</keyword>
<name>A0A8T1U0C0_9STRA</name>
<proteinExistence type="predicted"/>
<dbReference type="InterPro" id="IPR034003">
    <property type="entry name" value="ABCG_PDR_2"/>
</dbReference>
<dbReference type="VEuPathDB" id="FungiDB:PC110_g16318"/>
<dbReference type="InterPro" id="IPR003593">
    <property type="entry name" value="AAA+_ATPase"/>
</dbReference>
<dbReference type="InterPro" id="IPR013525">
    <property type="entry name" value="ABC2_TM"/>
</dbReference>
<evidence type="ECO:0000256" key="4">
    <source>
        <dbReference type="ARBA" id="ARBA00022989"/>
    </source>
</evidence>
<evidence type="ECO:0000256" key="2">
    <source>
        <dbReference type="ARBA" id="ARBA00022448"/>
    </source>
</evidence>
<reference evidence="8" key="1">
    <citation type="submission" date="2021-01" db="EMBL/GenBank/DDBJ databases">
        <title>Phytophthora aleatoria, a newly-described species from Pinus radiata is distinct from Phytophthora cactorum isolates based on comparative genomics.</title>
        <authorList>
            <person name="Mcdougal R."/>
            <person name="Panda P."/>
            <person name="Williams N."/>
            <person name="Studholme D.J."/>
        </authorList>
    </citation>
    <scope>NUCLEOTIDE SEQUENCE</scope>
    <source>
        <strain evidence="8">NZFS 3830</strain>
    </source>
</reference>
<feature type="transmembrane region" description="Helical" evidence="6">
    <location>
        <begin position="656"/>
        <end position="677"/>
    </location>
</feature>
<feature type="transmembrane region" description="Helical" evidence="6">
    <location>
        <begin position="775"/>
        <end position="798"/>
    </location>
</feature>
<dbReference type="InterPro" id="IPR003439">
    <property type="entry name" value="ABC_transporter-like_ATP-bd"/>
</dbReference>
<feature type="transmembrane region" description="Helical" evidence="6">
    <location>
        <begin position="689"/>
        <end position="707"/>
    </location>
</feature>
<feature type="transmembrane region" description="Helical" evidence="6">
    <location>
        <begin position="1342"/>
        <end position="1360"/>
    </location>
</feature>
<dbReference type="GO" id="GO:0016887">
    <property type="term" value="F:ATP hydrolysis activity"/>
    <property type="evidence" value="ECO:0007669"/>
    <property type="project" value="InterPro"/>
</dbReference>
<feature type="transmembrane region" description="Helical" evidence="6">
    <location>
        <begin position="1234"/>
        <end position="1256"/>
    </location>
</feature>
<dbReference type="FunFam" id="3.40.50.300:FF:000289">
    <property type="entry name" value="ABC transporter G family member 31"/>
    <property type="match status" value="1"/>
</dbReference>
<dbReference type="CDD" id="cd03232">
    <property type="entry name" value="ABCG_PDR_domain2"/>
    <property type="match status" value="1"/>
</dbReference>
<dbReference type="PROSITE" id="PS50893">
    <property type="entry name" value="ABC_TRANSPORTER_2"/>
    <property type="match status" value="2"/>
</dbReference>
<feature type="transmembrane region" description="Helical" evidence="6">
    <location>
        <begin position="66"/>
        <end position="86"/>
    </location>
</feature>